<gene>
    <name evidence="2" type="ORF">AK812_SmicGene46730</name>
</gene>
<comment type="caution">
    <text evidence="2">The sequence shown here is derived from an EMBL/GenBank/DDBJ whole genome shotgun (WGS) entry which is preliminary data.</text>
</comment>
<sequence>MKLGGDALGHLKSQAAAWNSVVTVGLRPGVSACVIKHSFKGGDEYKFCWCLLTGRELQRAAAGMLLEGSADGRPELPGGSHGSREAQKEDPRFHSEELPILFPMSSPEIDPTEASNLGDGYTFTGHLDLRAVAGF</sequence>
<dbReference type="Proteomes" id="UP000186817">
    <property type="component" value="Unassembled WGS sequence"/>
</dbReference>
<name>A0A1Q9BT84_SYMMI</name>
<dbReference type="OrthoDB" id="423088at2759"/>
<keyword evidence="3" id="KW-1185">Reference proteome</keyword>
<dbReference type="EMBL" id="LSRX01004590">
    <property type="protein sequence ID" value="OLP73886.1"/>
    <property type="molecule type" value="Genomic_DNA"/>
</dbReference>
<reference evidence="2 3" key="1">
    <citation type="submission" date="2016-02" db="EMBL/GenBank/DDBJ databases">
        <title>Genome analysis of coral dinoflagellate symbionts highlights evolutionary adaptations to a symbiotic lifestyle.</title>
        <authorList>
            <person name="Aranda M."/>
            <person name="Li Y."/>
            <person name="Liew Y.J."/>
            <person name="Baumgarten S."/>
            <person name="Simakov O."/>
            <person name="Wilson M."/>
            <person name="Piel J."/>
            <person name="Ashoor H."/>
            <person name="Bougouffa S."/>
            <person name="Bajic V.B."/>
            <person name="Ryu T."/>
            <person name="Ravasi T."/>
            <person name="Bayer T."/>
            <person name="Micklem G."/>
            <person name="Kim H."/>
            <person name="Bhak J."/>
            <person name="Lajeunesse T.C."/>
            <person name="Voolstra C.R."/>
        </authorList>
    </citation>
    <scope>NUCLEOTIDE SEQUENCE [LARGE SCALE GENOMIC DNA]</scope>
    <source>
        <strain evidence="2 3">CCMP2467</strain>
    </source>
</reference>
<feature type="compositionally biased region" description="Basic and acidic residues" evidence="1">
    <location>
        <begin position="82"/>
        <end position="92"/>
    </location>
</feature>
<evidence type="ECO:0000313" key="3">
    <source>
        <dbReference type="Proteomes" id="UP000186817"/>
    </source>
</evidence>
<organism evidence="2 3">
    <name type="scientific">Symbiodinium microadriaticum</name>
    <name type="common">Dinoflagellate</name>
    <name type="synonym">Zooxanthella microadriatica</name>
    <dbReference type="NCBI Taxonomy" id="2951"/>
    <lineage>
        <taxon>Eukaryota</taxon>
        <taxon>Sar</taxon>
        <taxon>Alveolata</taxon>
        <taxon>Dinophyceae</taxon>
        <taxon>Suessiales</taxon>
        <taxon>Symbiodiniaceae</taxon>
        <taxon>Symbiodinium</taxon>
    </lineage>
</organism>
<protein>
    <submittedName>
        <fullName evidence="2">Uncharacterized protein</fullName>
    </submittedName>
</protein>
<evidence type="ECO:0000256" key="1">
    <source>
        <dbReference type="SAM" id="MobiDB-lite"/>
    </source>
</evidence>
<feature type="region of interest" description="Disordered" evidence="1">
    <location>
        <begin position="68"/>
        <end position="92"/>
    </location>
</feature>
<accession>A0A1Q9BT84</accession>
<evidence type="ECO:0000313" key="2">
    <source>
        <dbReference type="EMBL" id="OLP73886.1"/>
    </source>
</evidence>
<proteinExistence type="predicted"/>
<dbReference type="AlphaFoldDB" id="A0A1Q9BT84"/>